<evidence type="ECO:0000313" key="2">
    <source>
        <dbReference type="Proteomes" id="UP000184383"/>
    </source>
</evidence>
<dbReference type="GeneID" id="63749243"/>
<dbReference type="AlphaFoldDB" id="A0A1L9RED5"/>
<gene>
    <name evidence="1" type="ORF">ASPWEDRAFT_30377</name>
</gene>
<dbReference type="VEuPathDB" id="FungiDB:ASPWEDRAFT_30377"/>
<dbReference type="OrthoDB" id="5424209at2759"/>
<dbReference type="Proteomes" id="UP000184383">
    <property type="component" value="Unassembled WGS sequence"/>
</dbReference>
<dbReference type="STRING" id="1073089.A0A1L9RED5"/>
<organism evidence="1 2">
    <name type="scientific">Aspergillus wentii DTO 134E9</name>
    <dbReference type="NCBI Taxonomy" id="1073089"/>
    <lineage>
        <taxon>Eukaryota</taxon>
        <taxon>Fungi</taxon>
        <taxon>Dikarya</taxon>
        <taxon>Ascomycota</taxon>
        <taxon>Pezizomycotina</taxon>
        <taxon>Eurotiomycetes</taxon>
        <taxon>Eurotiomycetidae</taxon>
        <taxon>Eurotiales</taxon>
        <taxon>Aspergillaceae</taxon>
        <taxon>Aspergillus</taxon>
        <taxon>Aspergillus subgen. Cremei</taxon>
    </lineage>
</organism>
<accession>A0A1L9RED5</accession>
<dbReference type="RefSeq" id="XP_040686959.1">
    <property type="nucleotide sequence ID" value="XM_040833395.1"/>
</dbReference>
<keyword evidence="2" id="KW-1185">Reference proteome</keyword>
<evidence type="ECO:0000313" key="1">
    <source>
        <dbReference type="EMBL" id="OJJ33282.1"/>
    </source>
</evidence>
<sequence length="276" mass="31733">MSTIVHPTNTTKGADHLLVYAPPLSSSDPIEFSDISEADFFMDSQLRAGGPYLVGLPDITTPIHPTHPCYDIYLNKELLMDGAKEYLDDAKIMYTEISIRQRWSKIYPEAIPIPTMVIYARRQSRNEQWREVAREIYAYFKRQGFEDLRVDIIDEELLKPKHGGAITKSDEIFSQQDQIEEEIWNILPSEKLKTVWCGRRGRKENNPPSIIVVFSLWTSALWQYDKYIDDIRTILICHDVTDTAIQFFKGDIVGGCDYGTRFSYGCHVPKKPPCGC</sequence>
<reference evidence="2" key="1">
    <citation type="journal article" date="2017" name="Genome Biol.">
        <title>Comparative genomics reveals high biological diversity and specific adaptations in the industrially and medically important fungal genus Aspergillus.</title>
        <authorList>
            <person name="de Vries R.P."/>
            <person name="Riley R."/>
            <person name="Wiebenga A."/>
            <person name="Aguilar-Osorio G."/>
            <person name="Amillis S."/>
            <person name="Uchima C.A."/>
            <person name="Anderluh G."/>
            <person name="Asadollahi M."/>
            <person name="Askin M."/>
            <person name="Barry K."/>
            <person name="Battaglia E."/>
            <person name="Bayram O."/>
            <person name="Benocci T."/>
            <person name="Braus-Stromeyer S.A."/>
            <person name="Caldana C."/>
            <person name="Canovas D."/>
            <person name="Cerqueira G.C."/>
            <person name="Chen F."/>
            <person name="Chen W."/>
            <person name="Choi C."/>
            <person name="Clum A."/>
            <person name="Dos Santos R.A."/>
            <person name="Damasio A.R."/>
            <person name="Diallinas G."/>
            <person name="Emri T."/>
            <person name="Fekete E."/>
            <person name="Flipphi M."/>
            <person name="Freyberg S."/>
            <person name="Gallo A."/>
            <person name="Gournas C."/>
            <person name="Habgood R."/>
            <person name="Hainaut M."/>
            <person name="Harispe M.L."/>
            <person name="Henrissat B."/>
            <person name="Hilden K.S."/>
            <person name="Hope R."/>
            <person name="Hossain A."/>
            <person name="Karabika E."/>
            <person name="Karaffa L."/>
            <person name="Karanyi Z."/>
            <person name="Krasevec N."/>
            <person name="Kuo A."/>
            <person name="Kusch H."/>
            <person name="LaButti K."/>
            <person name="Lagendijk E.L."/>
            <person name="Lapidus A."/>
            <person name="Levasseur A."/>
            <person name="Lindquist E."/>
            <person name="Lipzen A."/>
            <person name="Logrieco A.F."/>
            <person name="MacCabe A."/>
            <person name="Maekelae M.R."/>
            <person name="Malavazi I."/>
            <person name="Melin P."/>
            <person name="Meyer V."/>
            <person name="Mielnichuk N."/>
            <person name="Miskei M."/>
            <person name="Molnar A.P."/>
            <person name="Mule G."/>
            <person name="Ngan C.Y."/>
            <person name="Orejas M."/>
            <person name="Orosz E."/>
            <person name="Ouedraogo J.P."/>
            <person name="Overkamp K.M."/>
            <person name="Park H.-S."/>
            <person name="Perrone G."/>
            <person name="Piumi F."/>
            <person name="Punt P.J."/>
            <person name="Ram A.F."/>
            <person name="Ramon A."/>
            <person name="Rauscher S."/>
            <person name="Record E."/>
            <person name="Riano-Pachon D.M."/>
            <person name="Robert V."/>
            <person name="Roehrig J."/>
            <person name="Ruller R."/>
            <person name="Salamov A."/>
            <person name="Salih N.S."/>
            <person name="Samson R.A."/>
            <person name="Sandor E."/>
            <person name="Sanguinetti M."/>
            <person name="Schuetze T."/>
            <person name="Sepcic K."/>
            <person name="Shelest E."/>
            <person name="Sherlock G."/>
            <person name="Sophianopoulou V."/>
            <person name="Squina F.M."/>
            <person name="Sun H."/>
            <person name="Susca A."/>
            <person name="Todd R.B."/>
            <person name="Tsang A."/>
            <person name="Unkles S.E."/>
            <person name="van de Wiele N."/>
            <person name="van Rossen-Uffink D."/>
            <person name="Oliveira J.V."/>
            <person name="Vesth T.C."/>
            <person name="Visser J."/>
            <person name="Yu J.-H."/>
            <person name="Zhou M."/>
            <person name="Andersen M.R."/>
            <person name="Archer D.B."/>
            <person name="Baker S.E."/>
            <person name="Benoit I."/>
            <person name="Brakhage A.A."/>
            <person name="Braus G.H."/>
            <person name="Fischer R."/>
            <person name="Frisvad J.C."/>
            <person name="Goldman G.H."/>
            <person name="Houbraken J."/>
            <person name="Oakley B."/>
            <person name="Pocsi I."/>
            <person name="Scazzocchio C."/>
            <person name="Seiboth B."/>
            <person name="vanKuyk P.A."/>
            <person name="Wortman J."/>
            <person name="Dyer P.S."/>
            <person name="Grigoriev I.V."/>
        </authorList>
    </citation>
    <scope>NUCLEOTIDE SEQUENCE [LARGE SCALE GENOMIC DNA]</scope>
    <source>
        <strain evidence="2">DTO 134E9</strain>
    </source>
</reference>
<proteinExistence type="predicted"/>
<protein>
    <submittedName>
        <fullName evidence="1">Uncharacterized protein</fullName>
    </submittedName>
</protein>
<name>A0A1L9RED5_ASPWE</name>
<dbReference type="EMBL" id="KV878214">
    <property type="protein sequence ID" value="OJJ33282.1"/>
    <property type="molecule type" value="Genomic_DNA"/>
</dbReference>